<dbReference type="OrthoDB" id="8246703at2"/>
<dbReference type="Pfam" id="PF08922">
    <property type="entry name" value="DUF1905"/>
    <property type="match status" value="1"/>
</dbReference>
<protein>
    <submittedName>
        <fullName evidence="1">DUF1905 domain-containing protein</fullName>
    </submittedName>
</protein>
<reference evidence="1 2" key="1">
    <citation type="submission" date="2018-09" db="EMBL/GenBank/DDBJ databases">
        <authorList>
            <person name="Wang X."/>
            <person name="Du Z."/>
        </authorList>
    </citation>
    <scope>NUCLEOTIDE SEQUENCE [LARGE SCALE GENOMIC DNA]</scope>
    <source>
        <strain evidence="1 2">N3</strain>
    </source>
</reference>
<gene>
    <name evidence="1" type="ORF">D0X99_00485</name>
</gene>
<dbReference type="Gene3D" id="2.40.30.100">
    <property type="entry name" value="AF2212/PG0164-like"/>
    <property type="match status" value="1"/>
</dbReference>
<evidence type="ECO:0000313" key="2">
    <source>
        <dbReference type="Proteomes" id="UP000283522"/>
    </source>
</evidence>
<keyword evidence="2" id="KW-1185">Reference proteome</keyword>
<name>A0A418PVY2_9BACT</name>
<evidence type="ECO:0000313" key="1">
    <source>
        <dbReference type="EMBL" id="RIW18212.1"/>
    </source>
</evidence>
<dbReference type="Pfam" id="PF13376">
    <property type="entry name" value="OmdA"/>
    <property type="match status" value="1"/>
</dbReference>
<dbReference type="EMBL" id="QXML01000001">
    <property type="protein sequence ID" value="RIW18212.1"/>
    <property type="molecule type" value="Genomic_DNA"/>
</dbReference>
<dbReference type="SUPFAM" id="SSF141694">
    <property type="entry name" value="AF2212/PG0164-like"/>
    <property type="match status" value="1"/>
</dbReference>
<accession>A0A418PVY2</accession>
<dbReference type="InterPro" id="IPR015018">
    <property type="entry name" value="DUF1905"/>
</dbReference>
<organism evidence="1 2">
    <name type="scientific">Algoriphagus lacus</name>
    <dbReference type="NCBI Taxonomy" id="2056311"/>
    <lineage>
        <taxon>Bacteria</taxon>
        <taxon>Pseudomonadati</taxon>
        <taxon>Bacteroidota</taxon>
        <taxon>Cytophagia</taxon>
        <taxon>Cytophagales</taxon>
        <taxon>Cyclobacteriaceae</taxon>
        <taxon>Algoriphagus</taxon>
    </lineage>
</organism>
<dbReference type="Proteomes" id="UP000283522">
    <property type="component" value="Unassembled WGS sequence"/>
</dbReference>
<dbReference type="RefSeq" id="WP_119475690.1">
    <property type="nucleotide sequence ID" value="NZ_QXML01000001.1"/>
</dbReference>
<comment type="caution">
    <text evidence="1">The sequence shown here is derived from an EMBL/GenBank/DDBJ whole genome shotgun (WGS) entry which is preliminary data.</text>
</comment>
<dbReference type="AlphaFoldDB" id="A0A418PVY2"/>
<proteinExistence type="predicted"/>
<sequence>MELIIQGEFQLEKFPGKGGWTFIRLPVSVLPSSKVFGMIKVSGTLDDFEFEGKHLMPMGNGFLFLPVAKVIRTAIRKETGDKVRVRLYRDEIPSTLPEELVACLEDDPGKLSLFNQLTEPEQKHWIEYIYSANSVEAKAHRIVRLLSELGSKA</sequence>
<dbReference type="InterPro" id="IPR037079">
    <property type="entry name" value="AF2212/PG0164-like_sf"/>
</dbReference>